<name>A0A2U1S7J3_9EURY</name>
<reference evidence="2 3" key="1">
    <citation type="submission" date="2017-03" db="EMBL/GenBank/DDBJ databases">
        <title>Genome sequence of Methanobrevibacter wosei.</title>
        <authorList>
            <person name="Poehlein A."/>
            <person name="Seedorf H."/>
            <person name="Daniel R."/>
        </authorList>
    </citation>
    <scope>NUCLEOTIDE SEQUENCE [LARGE SCALE GENOMIC DNA]</scope>
    <source>
        <strain evidence="2 3">DSM 11979</strain>
    </source>
</reference>
<comment type="caution">
    <text evidence="2">The sequence shown here is derived from an EMBL/GenBank/DDBJ whole genome shotgun (WGS) entry which is preliminary data.</text>
</comment>
<protein>
    <recommendedName>
        <fullName evidence="1">DUF6891 domain-containing protein</fullName>
    </recommendedName>
</protein>
<dbReference type="InterPro" id="IPR054186">
    <property type="entry name" value="DUF6891"/>
</dbReference>
<evidence type="ECO:0000313" key="3">
    <source>
        <dbReference type="Proteomes" id="UP000245577"/>
    </source>
</evidence>
<dbReference type="EMBL" id="MZGU01000004">
    <property type="protein sequence ID" value="PWB86086.1"/>
    <property type="molecule type" value="Genomic_DNA"/>
</dbReference>
<organism evidence="2 3">
    <name type="scientific">Methanobrevibacter woesei</name>
    <dbReference type="NCBI Taxonomy" id="190976"/>
    <lineage>
        <taxon>Archaea</taxon>
        <taxon>Methanobacteriati</taxon>
        <taxon>Methanobacteriota</taxon>
        <taxon>Methanomada group</taxon>
        <taxon>Methanobacteria</taxon>
        <taxon>Methanobacteriales</taxon>
        <taxon>Methanobacteriaceae</taxon>
        <taxon>Methanobrevibacter</taxon>
    </lineage>
</organism>
<gene>
    <name evidence="2" type="ORF">MBBWO_09400</name>
</gene>
<accession>A0A2U1S7J3</accession>
<keyword evidence="3" id="KW-1185">Reference proteome</keyword>
<feature type="domain" description="DUF6891" evidence="1">
    <location>
        <begin position="4"/>
        <end position="177"/>
    </location>
</feature>
<dbReference type="Proteomes" id="UP000245577">
    <property type="component" value="Unassembled WGS sequence"/>
</dbReference>
<dbReference type="Pfam" id="PF21831">
    <property type="entry name" value="DUF6891"/>
    <property type="match status" value="1"/>
</dbReference>
<dbReference type="OrthoDB" id="75761at2157"/>
<evidence type="ECO:0000313" key="2">
    <source>
        <dbReference type="EMBL" id="PWB86086.1"/>
    </source>
</evidence>
<dbReference type="AlphaFoldDB" id="A0A2U1S7J3"/>
<sequence length="197" mass="22975">MDENLAEEIDFVSRMLIKSGFYDEEDIFEILEDQFIEEDIDFDEITLPDVDLNDFNNKNFLNLEKTFNELASKDIIAIHNCGYDIEEGVADAFELFVHLRNNKLESKGFCFYTYDDIEGAICEGILNITFGDFDEDEDKALEIGKVVAEALTNNDFNIEWDETINTQIKINPFKWDKSYDEKEYGMEGAFETFKKNH</sequence>
<evidence type="ECO:0000259" key="1">
    <source>
        <dbReference type="Pfam" id="PF21831"/>
    </source>
</evidence>
<dbReference type="RefSeq" id="WP_116669725.1">
    <property type="nucleotide sequence ID" value="NZ_MZGU01000004.1"/>
</dbReference>
<proteinExistence type="predicted"/>